<accession>A0ABX9PPK9</accession>
<dbReference type="EMBL" id="NSDJ01000002">
    <property type="protein sequence ID" value="RKF66475.1"/>
    <property type="molecule type" value="Genomic_DNA"/>
</dbReference>
<dbReference type="RefSeq" id="WP_120163354.1">
    <property type="nucleotide sequence ID" value="NZ_JBLYPM010000016.1"/>
</dbReference>
<dbReference type="Proteomes" id="UP000284853">
    <property type="component" value="Unassembled WGS sequence"/>
</dbReference>
<dbReference type="InterPro" id="IPR049791">
    <property type="entry name" value="STM0539-like"/>
</dbReference>
<feature type="region of interest" description="Disordered" evidence="1">
    <location>
        <begin position="102"/>
        <end position="145"/>
    </location>
</feature>
<evidence type="ECO:0000313" key="4">
    <source>
        <dbReference type="EMBL" id="RKF66475.1"/>
    </source>
</evidence>
<feature type="chain" id="PRO_5045581282" description="DUF7765 domain-containing protein" evidence="2">
    <location>
        <begin position="23"/>
        <end position="145"/>
    </location>
</feature>
<proteinExistence type="predicted"/>
<dbReference type="Pfam" id="PF24958">
    <property type="entry name" value="DUF7765"/>
    <property type="match status" value="1"/>
</dbReference>
<protein>
    <recommendedName>
        <fullName evidence="3">DUF7765 domain-containing protein</fullName>
    </recommendedName>
</protein>
<sequence length="145" mass="15073">MNKILSITLVALLTTGSTCAHADERSTVYMLSGTLASAGSSVVVSGLILSPVLLPAALVLKSVEYSKGEKTATLVTETPDTKTVKLKLSDKMAQDAKLKAGDHLTLEPAPQGEGAVLKKEGKPVAHMRNASDEGLSSSVPMAEKQ</sequence>
<evidence type="ECO:0000313" key="5">
    <source>
        <dbReference type="Proteomes" id="UP000284853"/>
    </source>
</evidence>
<keyword evidence="2" id="KW-0732">Signal</keyword>
<keyword evidence="5" id="KW-1185">Reference proteome</keyword>
<organism evidence="4 5">
    <name type="scientific">Rahnella variigena</name>
    <dbReference type="NCBI Taxonomy" id="574964"/>
    <lineage>
        <taxon>Bacteria</taxon>
        <taxon>Pseudomonadati</taxon>
        <taxon>Pseudomonadota</taxon>
        <taxon>Gammaproteobacteria</taxon>
        <taxon>Enterobacterales</taxon>
        <taxon>Yersiniaceae</taxon>
        <taxon>Rahnella</taxon>
    </lineage>
</organism>
<evidence type="ECO:0000259" key="3">
    <source>
        <dbReference type="Pfam" id="PF24958"/>
    </source>
</evidence>
<feature type="domain" description="DUF7765" evidence="3">
    <location>
        <begin position="40"/>
        <end position="138"/>
    </location>
</feature>
<reference evidence="4 5" key="1">
    <citation type="submission" date="2017-08" db="EMBL/GenBank/DDBJ databases">
        <title>Comparative genomics of bacteria isolated from necrotic lesions of AOD affected trees.</title>
        <authorList>
            <person name="Doonan J."/>
            <person name="Denman S."/>
            <person name="Mcdonald J.E."/>
        </authorList>
    </citation>
    <scope>NUCLEOTIDE SEQUENCE [LARGE SCALE GENOMIC DNA]</scope>
    <source>
        <strain evidence="4 5">CIP 105588</strain>
    </source>
</reference>
<comment type="caution">
    <text evidence="4">The sequence shown here is derived from an EMBL/GenBank/DDBJ whole genome shotgun (WGS) entry which is preliminary data.</text>
</comment>
<evidence type="ECO:0000256" key="1">
    <source>
        <dbReference type="SAM" id="MobiDB-lite"/>
    </source>
</evidence>
<name>A0ABX9PPK9_9GAMM</name>
<dbReference type="GeneID" id="302711894"/>
<evidence type="ECO:0000256" key="2">
    <source>
        <dbReference type="SAM" id="SignalP"/>
    </source>
</evidence>
<gene>
    <name evidence="4" type="ORF">CKQ54_24140</name>
</gene>
<dbReference type="NCBIfam" id="NF033820">
    <property type="entry name" value="STM0539_fam"/>
    <property type="match status" value="1"/>
</dbReference>
<feature type="signal peptide" evidence="2">
    <location>
        <begin position="1"/>
        <end position="22"/>
    </location>
</feature>
<dbReference type="InterPro" id="IPR056667">
    <property type="entry name" value="DUF7765"/>
</dbReference>